<gene>
    <name evidence="1" type="ORF">D7V94_01855</name>
</gene>
<evidence type="ECO:0000313" key="1">
    <source>
        <dbReference type="EMBL" id="RKI94312.1"/>
    </source>
</evidence>
<proteinExistence type="predicted"/>
<protein>
    <submittedName>
        <fullName evidence="1">Uncharacterized protein</fullName>
    </submittedName>
</protein>
<dbReference type="AlphaFoldDB" id="A0A3A9ASG3"/>
<reference evidence="1 2" key="1">
    <citation type="submission" date="2018-09" db="EMBL/GenBank/DDBJ databases">
        <title>Murine metabolic-syndrome-specific gut microbial biobank.</title>
        <authorList>
            <person name="Liu C."/>
        </authorList>
    </citation>
    <scope>NUCLEOTIDE SEQUENCE [LARGE SCALE GENOMIC DNA]</scope>
    <source>
        <strain evidence="1 2">0.1xD8-82</strain>
    </source>
</reference>
<evidence type="ECO:0000313" key="2">
    <source>
        <dbReference type="Proteomes" id="UP000280696"/>
    </source>
</evidence>
<dbReference type="EMBL" id="RAYQ01000001">
    <property type="protein sequence ID" value="RKI94312.1"/>
    <property type="molecule type" value="Genomic_DNA"/>
</dbReference>
<dbReference type="OrthoDB" id="9958366at2"/>
<accession>A0A3A9ASG3</accession>
<sequence>MAKTACRAKKEGKVPTRGKTTIEWYKKGVPQYYCYGYIDKMTDELLEVCQNCVDYVGHAQEELEKWNKHRKFSGK</sequence>
<name>A0A3A9ASG3_9FIRM</name>
<organism evidence="1 2">
    <name type="scientific">Parablautia intestinalis</name>
    <dbReference type="NCBI Taxonomy" id="2320100"/>
    <lineage>
        <taxon>Bacteria</taxon>
        <taxon>Bacillati</taxon>
        <taxon>Bacillota</taxon>
        <taxon>Clostridia</taxon>
        <taxon>Lachnospirales</taxon>
        <taxon>Lachnospiraceae</taxon>
        <taxon>Parablautia</taxon>
    </lineage>
</organism>
<dbReference type="RefSeq" id="WP_120466193.1">
    <property type="nucleotide sequence ID" value="NZ_RAYQ01000001.1"/>
</dbReference>
<dbReference type="Proteomes" id="UP000280696">
    <property type="component" value="Unassembled WGS sequence"/>
</dbReference>
<keyword evidence="2" id="KW-1185">Reference proteome</keyword>
<comment type="caution">
    <text evidence="1">The sequence shown here is derived from an EMBL/GenBank/DDBJ whole genome shotgun (WGS) entry which is preliminary data.</text>
</comment>